<evidence type="ECO:0000256" key="1">
    <source>
        <dbReference type="ARBA" id="ARBA00004236"/>
    </source>
</evidence>
<evidence type="ECO:0000259" key="10">
    <source>
        <dbReference type="Pfam" id="PF00535"/>
    </source>
</evidence>
<comment type="subcellular location">
    <subcellularLocation>
        <location evidence="1">Cell membrane</location>
    </subcellularLocation>
</comment>
<evidence type="ECO:0000256" key="9">
    <source>
        <dbReference type="ARBA" id="ARBA00040345"/>
    </source>
</evidence>
<keyword evidence="3 11" id="KW-0328">Glycosyltransferase</keyword>
<dbReference type="InterPro" id="IPR001173">
    <property type="entry name" value="Glyco_trans_2-like"/>
</dbReference>
<dbReference type="Gene3D" id="3.90.550.10">
    <property type="entry name" value="Spore Coat Polysaccharide Biosynthesis Protein SpsA, Chain A"/>
    <property type="match status" value="1"/>
</dbReference>
<evidence type="ECO:0000256" key="5">
    <source>
        <dbReference type="ARBA" id="ARBA00023136"/>
    </source>
</evidence>
<sequence>MNIERIGVVVPARDEAPRLEPCLRALARAVAAVEQPVDVVLVLDSCADDSAAIVARLSPDLPLNLAVVTTAYAAAGAARAAGVDHLLSAAGTAGTWIATTDADSTVPLHWLRGHLRCAARGAEVVAGTVRVLDWHARSPEVRTRAEALYARPLRTGGHGHVHGANLGISAPLYRRLGGFPLRTHDEDVRLMAAAEAAGAVVAWAPDIAVTTSARSDARAPHGFAAHLDRLAAG</sequence>
<keyword evidence="4 11" id="KW-0808">Transferase</keyword>
<evidence type="ECO:0000313" key="11">
    <source>
        <dbReference type="EMBL" id="MDT0263395.1"/>
    </source>
</evidence>
<comment type="caution">
    <text evidence="11">The sequence shown here is derived from an EMBL/GenBank/DDBJ whole genome shotgun (WGS) entry which is preliminary data.</text>
</comment>
<dbReference type="Proteomes" id="UP001183176">
    <property type="component" value="Unassembled WGS sequence"/>
</dbReference>
<dbReference type="PANTHER" id="PTHR43646">
    <property type="entry name" value="GLYCOSYLTRANSFERASE"/>
    <property type="match status" value="1"/>
</dbReference>
<dbReference type="Pfam" id="PF00535">
    <property type="entry name" value="Glycos_transf_2"/>
    <property type="match status" value="1"/>
</dbReference>
<name>A0ABU2JEG3_9ACTN</name>
<proteinExistence type="inferred from homology"/>
<comment type="similarity">
    <text evidence="8">Belongs to the glycosyltransferase 2 family. CrtQ subfamily.</text>
</comment>
<dbReference type="InterPro" id="IPR029044">
    <property type="entry name" value="Nucleotide-diphossugar_trans"/>
</dbReference>
<keyword evidence="12" id="KW-1185">Reference proteome</keyword>
<evidence type="ECO:0000256" key="3">
    <source>
        <dbReference type="ARBA" id="ARBA00022676"/>
    </source>
</evidence>
<evidence type="ECO:0000256" key="6">
    <source>
        <dbReference type="ARBA" id="ARBA00037281"/>
    </source>
</evidence>
<dbReference type="EMBL" id="JAVREH010000037">
    <property type="protein sequence ID" value="MDT0263395.1"/>
    <property type="molecule type" value="Genomic_DNA"/>
</dbReference>
<protein>
    <recommendedName>
        <fullName evidence="9">4,4'-diaponeurosporenoate glycosyltransferase</fullName>
    </recommendedName>
</protein>
<gene>
    <name evidence="11" type="ORF">RM423_18595</name>
</gene>
<evidence type="ECO:0000256" key="4">
    <source>
        <dbReference type="ARBA" id="ARBA00022679"/>
    </source>
</evidence>
<organism evidence="11 12">
    <name type="scientific">Jatrophihabitans lederbergiae</name>
    <dbReference type="NCBI Taxonomy" id="3075547"/>
    <lineage>
        <taxon>Bacteria</taxon>
        <taxon>Bacillati</taxon>
        <taxon>Actinomycetota</taxon>
        <taxon>Actinomycetes</taxon>
        <taxon>Jatrophihabitantales</taxon>
        <taxon>Jatrophihabitantaceae</taxon>
        <taxon>Jatrophihabitans</taxon>
    </lineage>
</organism>
<evidence type="ECO:0000256" key="2">
    <source>
        <dbReference type="ARBA" id="ARBA00022475"/>
    </source>
</evidence>
<evidence type="ECO:0000256" key="7">
    <source>
        <dbReference type="ARBA" id="ARBA00037904"/>
    </source>
</evidence>
<evidence type="ECO:0000313" key="12">
    <source>
        <dbReference type="Proteomes" id="UP001183176"/>
    </source>
</evidence>
<feature type="domain" description="Glycosyltransferase 2-like" evidence="10">
    <location>
        <begin position="8"/>
        <end position="143"/>
    </location>
</feature>
<keyword evidence="5" id="KW-0472">Membrane</keyword>
<comment type="pathway">
    <text evidence="7">Carotenoid biosynthesis; staphyloxanthin biosynthesis; staphyloxanthin from farnesyl diphosphate: step 4/5.</text>
</comment>
<dbReference type="PANTHER" id="PTHR43646:SF2">
    <property type="entry name" value="GLYCOSYLTRANSFERASE 2-LIKE DOMAIN-CONTAINING PROTEIN"/>
    <property type="match status" value="1"/>
</dbReference>
<reference evidence="12" key="1">
    <citation type="submission" date="2023-07" db="EMBL/GenBank/DDBJ databases">
        <title>30 novel species of actinomycetes from the DSMZ collection.</title>
        <authorList>
            <person name="Nouioui I."/>
        </authorList>
    </citation>
    <scope>NUCLEOTIDE SEQUENCE [LARGE SCALE GENOMIC DNA]</scope>
    <source>
        <strain evidence="12">DSM 44399</strain>
    </source>
</reference>
<accession>A0ABU2JEG3</accession>
<dbReference type="GO" id="GO:0016757">
    <property type="term" value="F:glycosyltransferase activity"/>
    <property type="evidence" value="ECO:0007669"/>
    <property type="project" value="UniProtKB-KW"/>
</dbReference>
<comment type="function">
    <text evidence="6">Catalyzes the glycosylation of 4,4'-diaponeurosporenoate, i.e. the esterification of glucose at the C1'' position with the carboxyl group of 4,4'-diaponeurosporenic acid, to form glycosyl-4,4'-diaponeurosporenoate. This is a step in the biosynthesis of staphyloxanthin, an orange pigment present in most staphylococci strains.</text>
</comment>
<dbReference type="SUPFAM" id="SSF53448">
    <property type="entry name" value="Nucleotide-diphospho-sugar transferases"/>
    <property type="match status" value="1"/>
</dbReference>
<dbReference type="RefSeq" id="WP_311424542.1">
    <property type="nucleotide sequence ID" value="NZ_JAVREH010000037.1"/>
</dbReference>
<evidence type="ECO:0000256" key="8">
    <source>
        <dbReference type="ARBA" id="ARBA00038120"/>
    </source>
</evidence>
<keyword evidence="2" id="KW-1003">Cell membrane</keyword>